<keyword evidence="9 12" id="KW-0560">Oxidoreductase</keyword>
<sequence>MSWPLSDLAPAGRVPVVLAPMAGVNDVMYRSICVEMGADLTFTEMVSSKALSFANEKTRRLLDTAPNELHVGVQLFGHEPDTMAREAAWVEDSLGEKLVCIDVNMGCPARKIIKKGDGSALLNTPDVAQQIVRQIKSQVSCPVTVKFRKGFAAGEDVACDFAKRMEDAGADWMTVHGRTTAQMYSGDADWDVLGRVKRSVSVPVIGNGDIKRGEDARAMVDATGVDGVMIARGAQGNPWIFPEAAAALAGEPAPAEPTDEERVAMARRHASMLDGYMGNTIVYMRKHVMWYLRGVPGVREARGALNSCVTMDDFNRVLDKILVDAADVRAREAAYRAAPGR</sequence>
<feature type="active site" description="Proton donor" evidence="13">
    <location>
        <position position="107"/>
    </location>
</feature>
<protein>
    <recommendedName>
        <fullName evidence="12">tRNA-dihydrouridine synthase</fullName>
        <ecNumber evidence="12">1.3.1.-</ecNumber>
    </recommendedName>
</protein>
<keyword evidence="4 12" id="KW-0285">Flavoprotein</keyword>
<comment type="catalytic activity">
    <reaction evidence="10">
        <text>a 5,6-dihydrouridine in tRNA + NADP(+) = a uridine in tRNA + NADPH + H(+)</text>
        <dbReference type="Rhea" id="RHEA:23624"/>
        <dbReference type="Rhea" id="RHEA-COMP:13339"/>
        <dbReference type="Rhea" id="RHEA-COMP:13887"/>
        <dbReference type="ChEBI" id="CHEBI:15378"/>
        <dbReference type="ChEBI" id="CHEBI:57783"/>
        <dbReference type="ChEBI" id="CHEBI:58349"/>
        <dbReference type="ChEBI" id="CHEBI:65315"/>
        <dbReference type="ChEBI" id="CHEBI:74443"/>
    </reaction>
</comment>
<evidence type="ECO:0000256" key="11">
    <source>
        <dbReference type="ARBA" id="ARBA00048802"/>
    </source>
</evidence>
<evidence type="ECO:0000313" key="17">
    <source>
        <dbReference type="Proteomes" id="UP000002026"/>
    </source>
</evidence>
<feature type="binding site" evidence="14">
    <location>
        <begin position="20"/>
        <end position="22"/>
    </location>
    <ligand>
        <name>FMN</name>
        <dbReference type="ChEBI" id="CHEBI:58210"/>
    </ligand>
</feature>
<dbReference type="CDD" id="cd02801">
    <property type="entry name" value="DUS_like_FMN"/>
    <property type="match status" value="1"/>
</dbReference>
<dbReference type="PIRSF" id="PIRSF006621">
    <property type="entry name" value="Dus"/>
    <property type="match status" value="1"/>
</dbReference>
<evidence type="ECO:0000256" key="4">
    <source>
        <dbReference type="ARBA" id="ARBA00022630"/>
    </source>
</evidence>
<dbReference type="GO" id="GO:0017150">
    <property type="term" value="F:tRNA dihydrouridine synthase activity"/>
    <property type="evidence" value="ECO:0007669"/>
    <property type="project" value="InterPro"/>
</dbReference>
<dbReference type="PANTHER" id="PTHR45846:SF1">
    <property type="entry name" value="TRNA-DIHYDROURIDINE(47) SYNTHASE [NAD(P)(+)]-LIKE"/>
    <property type="match status" value="1"/>
</dbReference>
<comment type="cofactor">
    <cofactor evidence="1 12 14">
        <name>FMN</name>
        <dbReference type="ChEBI" id="CHEBI:58210"/>
    </cofactor>
</comment>
<evidence type="ECO:0000256" key="12">
    <source>
        <dbReference type="PIRNR" id="PIRNR006621"/>
    </source>
</evidence>
<dbReference type="KEGG" id="shi:Shel_10310"/>
<dbReference type="Gene3D" id="1.10.1200.80">
    <property type="entry name" value="Putative flavin oxidoreducatase, domain 2"/>
    <property type="match status" value="1"/>
</dbReference>
<dbReference type="InterPro" id="IPR001269">
    <property type="entry name" value="DUS_fam"/>
</dbReference>
<dbReference type="EMBL" id="CP001684">
    <property type="protein sequence ID" value="ACV22066.1"/>
    <property type="molecule type" value="Genomic_DNA"/>
</dbReference>
<gene>
    <name evidence="16" type="ordered locus">Shel_10310</name>
</gene>
<comment type="similarity">
    <text evidence="12">Belongs to the dus family.</text>
</comment>
<accession>C7N581</accession>
<keyword evidence="17" id="KW-1185">Reference proteome</keyword>
<organism evidence="16 17">
    <name type="scientific">Slackia heliotrinireducens (strain ATCC 29202 / DSM 20476 / NCTC 11029 / RHS 1)</name>
    <name type="common">Peptococcus heliotrinreducens</name>
    <dbReference type="NCBI Taxonomy" id="471855"/>
    <lineage>
        <taxon>Bacteria</taxon>
        <taxon>Bacillati</taxon>
        <taxon>Actinomycetota</taxon>
        <taxon>Coriobacteriia</taxon>
        <taxon>Eggerthellales</taxon>
        <taxon>Eggerthellaceae</taxon>
        <taxon>Slackia</taxon>
    </lineage>
</organism>
<evidence type="ECO:0000256" key="10">
    <source>
        <dbReference type="ARBA" id="ARBA00048205"/>
    </source>
</evidence>
<dbReference type="GO" id="GO:0000049">
    <property type="term" value="F:tRNA binding"/>
    <property type="evidence" value="ECO:0007669"/>
    <property type="project" value="UniProtKB-KW"/>
</dbReference>
<feature type="binding site" evidence="14">
    <location>
        <begin position="231"/>
        <end position="232"/>
    </location>
    <ligand>
        <name>FMN</name>
        <dbReference type="ChEBI" id="CHEBI:58210"/>
    </ligand>
</feature>
<dbReference type="Gene3D" id="3.20.20.70">
    <property type="entry name" value="Aldolase class I"/>
    <property type="match status" value="1"/>
</dbReference>
<dbReference type="InterPro" id="IPR004652">
    <property type="entry name" value="DusB-like"/>
</dbReference>
<evidence type="ECO:0000256" key="5">
    <source>
        <dbReference type="ARBA" id="ARBA00022643"/>
    </source>
</evidence>
<keyword evidence="8" id="KW-0694">RNA-binding</keyword>
<evidence type="ECO:0000256" key="9">
    <source>
        <dbReference type="ARBA" id="ARBA00023002"/>
    </source>
</evidence>
<evidence type="ECO:0000256" key="2">
    <source>
        <dbReference type="ARBA" id="ARBA00002790"/>
    </source>
</evidence>
<dbReference type="PANTHER" id="PTHR45846">
    <property type="entry name" value="TRNA-DIHYDROURIDINE(47) SYNTHASE [NAD(P)(+)]-LIKE"/>
    <property type="match status" value="1"/>
</dbReference>
<keyword evidence="6 12" id="KW-0819">tRNA processing</keyword>
<dbReference type="InterPro" id="IPR035587">
    <property type="entry name" value="DUS-like_FMN-bd"/>
</dbReference>
<dbReference type="GO" id="GO:0050660">
    <property type="term" value="F:flavin adenine dinucleotide binding"/>
    <property type="evidence" value="ECO:0007669"/>
    <property type="project" value="InterPro"/>
</dbReference>
<feature type="binding site" evidence="14">
    <location>
        <position position="146"/>
    </location>
    <ligand>
        <name>FMN</name>
        <dbReference type="ChEBI" id="CHEBI:58210"/>
    </ligand>
</feature>
<dbReference type="AlphaFoldDB" id="C7N581"/>
<dbReference type="eggNOG" id="COG0042">
    <property type="taxonomic scope" value="Bacteria"/>
</dbReference>
<name>C7N581_SLAHD</name>
<evidence type="ECO:0000256" key="13">
    <source>
        <dbReference type="PIRSR" id="PIRSR006621-1"/>
    </source>
</evidence>
<comment type="catalytic activity">
    <reaction evidence="11">
        <text>a 5,6-dihydrouridine in tRNA + NAD(+) = a uridine in tRNA + NADH + H(+)</text>
        <dbReference type="Rhea" id="RHEA:54452"/>
        <dbReference type="Rhea" id="RHEA-COMP:13339"/>
        <dbReference type="Rhea" id="RHEA-COMP:13887"/>
        <dbReference type="ChEBI" id="CHEBI:15378"/>
        <dbReference type="ChEBI" id="CHEBI:57540"/>
        <dbReference type="ChEBI" id="CHEBI:57945"/>
        <dbReference type="ChEBI" id="CHEBI:65315"/>
        <dbReference type="ChEBI" id="CHEBI:74443"/>
    </reaction>
</comment>
<evidence type="ECO:0000313" key="16">
    <source>
        <dbReference type="EMBL" id="ACV22066.1"/>
    </source>
</evidence>
<proteinExistence type="inferred from homology"/>
<evidence type="ECO:0000256" key="8">
    <source>
        <dbReference type="ARBA" id="ARBA00022884"/>
    </source>
</evidence>
<evidence type="ECO:0000256" key="1">
    <source>
        <dbReference type="ARBA" id="ARBA00001917"/>
    </source>
</evidence>
<feature type="binding site" evidence="14">
    <location>
        <position position="74"/>
    </location>
    <ligand>
        <name>FMN</name>
        <dbReference type="ChEBI" id="CHEBI:58210"/>
    </ligand>
</feature>
<keyword evidence="5 12" id="KW-0288">FMN</keyword>
<dbReference type="PROSITE" id="PS01136">
    <property type="entry name" value="UPF0034"/>
    <property type="match status" value="1"/>
</dbReference>
<evidence type="ECO:0000256" key="3">
    <source>
        <dbReference type="ARBA" id="ARBA00022555"/>
    </source>
</evidence>
<feature type="domain" description="DUS-like FMN-binding" evidence="15">
    <location>
        <begin position="18"/>
        <end position="321"/>
    </location>
</feature>
<evidence type="ECO:0000256" key="7">
    <source>
        <dbReference type="ARBA" id="ARBA00022857"/>
    </source>
</evidence>
<evidence type="ECO:0000256" key="6">
    <source>
        <dbReference type="ARBA" id="ARBA00022694"/>
    </source>
</evidence>
<dbReference type="InterPro" id="IPR018517">
    <property type="entry name" value="tRNA_hU_synthase_CS"/>
</dbReference>
<evidence type="ECO:0000256" key="14">
    <source>
        <dbReference type="PIRSR" id="PIRSR006621-2"/>
    </source>
</evidence>
<dbReference type="NCBIfam" id="TIGR00737">
    <property type="entry name" value="nifR3_yhdG"/>
    <property type="match status" value="1"/>
</dbReference>
<keyword evidence="14" id="KW-0547">Nucleotide-binding</keyword>
<dbReference type="STRING" id="471855.Shel_10310"/>
<dbReference type="HOGENOM" id="CLU_013299_0_3_11"/>
<keyword evidence="3" id="KW-0820">tRNA-binding</keyword>
<dbReference type="Pfam" id="PF01207">
    <property type="entry name" value="Dus"/>
    <property type="match status" value="1"/>
</dbReference>
<dbReference type="InterPro" id="IPR013785">
    <property type="entry name" value="Aldolase_TIM"/>
</dbReference>
<dbReference type="Proteomes" id="UP000002026">
    <property type="component" value="Chromosome"/>
</dbReference>
<comment type="function">
    <text evidence="2 12">Catalyzes the synthesis of 5,6-dihydrouridine (D), a modified base found in the D-loop of most tRNAs, via the reduction of the C5-C6 double bond in target uridines.</text>
</comment>
<dbReference type="SUPFAM" id="SSF51395">
    <property type="entry name" value="FMN-linked oxidoreductases"/>
    <property type="match status" value="1"/>
</dbReference>
<dbReference type="RefSeq" id="WP_012798170.1">
    <property type="nucleotide sequence ID" value="NC_013165.1"/>
</dbReference>
<evidence type="ECO:0000259" key="15">
    <source>
        <dbReference type="Pfam" id="PF01207"/>
    </source>
</evidence>
<keyword evidence="7" id="KW-0521">NADP</keyword>
<dbReference type="InterPro" id="IPR024036">
    <property type="entry name" value="tRNA-dHydroUridine_Synthase_C"/>
</dbReference>
<dbReference type="EC" id="1.3.1.-" evidence="12"/>
<reference evidence="16 17" key="1">
    <citation type="journal article" date="2009" name="Stand. Genomic Sci.">
        <title>Complete genome sequence of Slackia heliotrinireducens type strain (RHS 1).</title>
        <authorList>
            <person name="Pukall R."/>
            <person name="Lapidus A."/>
            <person name="Nolan M."/>
            <person name="Copeland A."/>
            <person name="Glavina Del Rio T."/>
            <person name="Lucas S."/>
            <person name="Chen F."/>
            <person name="Tice H."/>
            <person name="Cheng J.F."/>
            <person name="Chertkov O."/>
            <person name="Bruce D."/>
            <person name="Goodwin L."/>
            <person name="Kuske C."/>
            <person name="Brettin T."/>
            <person name="Detter J.C."/>
            <person name="Han C."/>
            <person name="Pitluck S."/>
            <person name="Pati A."/>
            <person name="Mavrommatis K."/>
            <person name="Ivanova N."/>
            <person name="Ovchinnikova G."/>
            <person name="Chen A."/>
            <person name="Palaniappan K."/>
            <person name="Schneider S."/>
            <person name="Rohde M."/>
            <person name="Chain P."/>
            <person name="D'haeseleer P."/>
            <person name="Goker M."/>
            <person name="Bristow J."/>
            <person name="Eisen J.A."/>
            <person name="Markowitz V."/>
            <person name="Kyrpides N.C."/>
            <person name="Klenk H.P."/>
            <person name="Hugenholtz P."/>
        </authorList>
    </citation>
    <scope>NUCLEOTIDE SEQUENCE [LARGE SCALE GENOMIC DNA]</scope>
    <source>
        <strain evidence="17">ATCC 29202 / DSM 20476 / NCTC 11029 / RHS 1</strain>
    </source>
</reference>
<feature type="binding site" evidence="14">
    <location>
        <position position="176"/>
    </location>
    <ligand>
        <name>FMN</name>
        <dbReference type="ChEBI" id="CHEBI:58210"/>
    </ligand>
</feature>